<dbReference type="AlphaFoldDB" id="A0A5M8NZ53"/>
<proteinExistence type="inferred from homology"/>
<comment type="caution">
    <text evidence="9">The sequence shown here is derived from an EMBL/GenBank/DDBJ whole genome shotgun (WGS) entry which is preliminary data.</text>
</comment>
<organism evidence="9 10">
    <name type="scientific">Candidatus Ordinivivax streblomastigis</name>
    <dbReference type="NCBI Taxonomy" id="2540710"/>
    <lineage>
        <taxon>Bacteria</taxon>
        <taxon>Pseudomonadati</taxon>
        <taxon>Bacteroidota</taxon>
        <taxon>Bacteroidia</taxon>
        <taxon>Bacteroidales</taxon>
        <taxon>Candidatus Ordinivivax</taxon>
    </lineage>
</organism>
<dbReference type="InterPro" id="IPR003838">
    <property type="entry name" value="ABC3_permease_C"/>
</dbReference>
<feature type="domain" description="ABC3 transporter permease C-terminal" evidence="8">
    <location>
        <begin position="279"/>
        <end position="402"/>
    </location>
</feature>
<comment type="subcellular location">
    <subcellularLocation>
        <location evidence="1">Cell membrane</location>
        <topology evidence="1">Multi-pass membrane protein</topology>
    </subcellularLocation>
</comment>
<feature type="transmembrane region" description="Helical" evidence="7">
    <location>
        <begin position="378"/>
        <end position="397"/>
    </location>
</feature>
<feature type="transmembrane region" description="Helical" evidence="7">
    <location>
        <begin position="275"/>
        <end position="301"/>
    </location>
</feature>
<dbReference type="Pfam" id="PF02687">
    <property type="entry name" value="FtsX"/>
    <property type="match status" value="1"/>
</dbReference>
<evidence type="ECO:0000256" key="6">
    <source>
        <dbReference type="ARBA" id="ARBA00023136"/>
    </source>
</evidence>
<keyword evidence="6 7" id="KW-0472">Membrane</keyword>
<sequence length="404" mass="44848">MNPSFYIAKRYLFSKKSHNAINIISLVAVCGVAIATMATVCTLSVFNGFRDFGTSMFSSFDPELKITPVSGKVFNPTGERFAAVRKLPELSVISESLDENVLVIYGNRQTPAVMKGVSDNFGQLVPIQNALFNGTLTFRNETSFLTIPGVGVASALGVNANFIYPLEICAPKRNARVNMSNPLSNVNREYAYISDLFMINEQVYDDNYMLVPLALARALLEYETEVSALEIKLKDGVNIREVQQKIQQLVGADYVVKDRFEQQAEAFNMISIEKWISFLMLCFILCIATFNSIGSLSMLIVEKQKDILTLRNLGADNRLISRIFLFEGWMISVWGAVSGLILGVLLCLGQQYFGWIQLGNSGMFAINAYPVQVQIGDLLLVLAVVLSIGFLAVVYPVRYLARNI</sequence>
<evidence type="ECO:0000256" key="4">
    <source>
        <dbReference type="ARBA" id="ARBA00022692"/>
    </source>
</evidence>
<feature type="transmembrane region" description="Helical" evidence="7">
    <location>
        <begin position="322"/>
        <end position="346"/>
    </location>
</feature>
<reference evidence="9 10" key="1">
    <citation type="submission" date="2019-03" db="EMBL/GenBank/DDBJ databases">
        <title>Single cell metagenomics reveals metabolic interactions within the superorganism composed of flagellate Streblomastix strix and complex community of Bacteroidetes bacteria on its surface.</title>
        <authorList>
            <person name="Treitli S.C."/>
            <person name="Kolisko M."/>
            <person name="Husnik F."/>
            <person name="Keeling P."/>
            <person name="Hampl V."/>
        </authorList>
    </citation>
    <scope>NUCLEOTIDE SEQUENCE [LARGE SCALE GENOMIC DNA]</scope>
    <source>
        <strain evidence="9">St1</strain>
    </source>
</reference>
<accession>A0A5M8NZ53</accession>
<dbReference type="Proteomes" id="UP000324575">
    <property type="component" value="Unassembled WGS sequence"/>
</dbReference>
<evidence type="ECO:0000256" key="5">
    <source>
        <dbReference type="ARBA" id="ARBA00022989"/>
    </source>
</evidence>
<feature type="transmembrane region" description="Helical" evidence="7">
    <location>
        <begin position="21"/>
        <end position="46"/>
    </location>
</feature>
<dbReference type="GO" id="GO:0098797">
    <property type="term" value="C:plasma membrane protein complex"/>
    <property type="evidence" value="ECO:0007669"/>
    <property type="project" value="TreeGrafter"/>
</dbReference>
<evidence type="ECO:0000313" key="9">
    <source>
        <dbReference type="EMBL" id="KAA6301416.1"/>
    </source>
</evidence>
<keyword evidence="5 7" id="KW-1133">Transmembrane helix</keyword>
<protein>
    <submittedName>
        <fullName evidence="9">Lipoprotein-releasing system transmembrane protein LolE</fullName>
    </submittedName>
</protein>
<dbReference type="GO" id="GO:0044874">
    <property type="term" value="P:lipoprotein localization to outer membrane"/>
    <property type="evidence" value="ECO:0007669"/>
    <property type="project" value="TreeGrafter"/>
</dbReference>
<evidence type="ECO:0000256" key="2">
    <source>
        <dbReference type="ARBA" id="ARBA00005236"/>
    </source>
</evidence>
<gene>
    <name evidence="9" type="ORF">EZS26_002403</name>
</gene>
<evidence type="ECO:0000256" key="3">
    <source>
        <dbReference type="ARBA" id="ARBA00022475"/>
    </source>
</evidence>
<dbReference type="PANTHER" id="PTHR30489">
    <property type="entry name" value="LIPOPROTEIN-RELEASING SYSTEM TRANSMEMBRANE PROTEIN LOLE"/>
    <property type="match status" value="1"/>
</dbReference>
<name>A0A5M8NZ53_9BACT</name>
<evidence type="ECO:0000256" key="1">
    <source>
        <dbReference type="ARBA" id="ARBA00004651"/>
    </source>
</evidence>
<keyword evidence="3" id="KW-1003">Cell membrane</keyword>
<keyword evidence="4 7" id="KW-0812">Transmembrane</keyword>
<dbReference type="InterPro" id="IPR051447">
    <property type="entry name" value="Lipoprotein-release_system"/>
</dbReference>
<evidence type="ECO:0000256" key="7">
    <source>
        <dbReference type="SAM" id="Phobius"/>
    </source>
</evidence>
<evidence type="ECO:0000259" key="8">
    <source>
        <dbReference type="Pfam" id="PF02687"/>
    </source>
</evidence>
<keyword evidence="9" id="KW-0449">Lipoprotein</keyword>
<comment type="similarity">
    <text evidence="2">Belongs to the ABC-4 integral membrane protein family. LolC/E subfamily.</text>
</comment>
<dbReference type="PANTHER" id="PTHR30489:SF0">
    <property type="entry name" value="LIPOPROTEIN-RELEASING SYSTEM TRANSMEMBRANE PROTEIN LOLE"/>
    <property type="match status" value="1"/>
</dbReference>
<evidence type="ECO:0000313" key="10">
    <source>
        <dbReference type="Proteomes" id="UP000324575"/>
    </source>
</evidence>
<dbReference type="EMBL" id="SNRX01000019">
    <property type="protein sequence ID" value="KAA6301416.1"/>
    <property type="molecule type" value="Genomic_DNA"/>
</dbReference>